<proteinExistence type="inferred from homology"/>
<dbReference type="PIRSF" id="PIRSF004911">
    <property type="entry name" value="DUF160"/>
    <property type="match status" value="1"/>
</dbReference>
<dbReference type="EMBL" id="CP004387">
    <property type="protein sequence ID" value="AJD49584.1"/>
    <property type="molecule type" value="Genomic_DNA"/>
</dbReference>
<evidence type="ECO:0000256" key="4">
    <source>
        <dbReference type="ARBA" id="ARBA00008703"/>
    </source>
</evidence>
<feature type="binding site" evidence="14">
    <location>
        <position position="133"/>
    </location>
    <ligand>
        <name>[4Fe-4S] cluster</name>
        <dbReference type="ChEBI" id="CHEBI:49883"/>
        <note>4Fe-4S-S-AdoMet</note>
    </ligand>
</feature>
<evidence type="ECO:0000256" key="11">
    <source>
        <dbReference type="ARBA" id="ARBA00023014"/>
    </source>
</evidence>
<dbReference type="RefSeq" id="WP_082027744.1">
    <property type="nucleotide sequence ID" value="NZ_CP004387.1"/>
</dbReference>
<evidence type="ECO:0000256" key="10">
    <source>
        <dbReference type="ARBA" id="ARBA00023004"/>
    </source>
</evidence>
<evidence type="ECO:0000256" key="3">
    <source>
        <dbReference type="ARBA" id="ARBA00001966"/>
    </source>
</evidence>
<dbReference type="PANTHER" id="PTHR30538:SF1">
    <property type="entry name" value="L-LYSINE 2,3-AMINOMUTASE"/>
    <property type="match status" value="1"/>
</dbReference>
<dbReference type="GO" id="GO:0051539">
    <property type="term" value="F:4 iron, 4 sulfur cluster binding"/>
    <property type="evidence" value="ECO:0007669"/>
    <property type="project" value="UniProtKB-KW"/>
</dbReference>
<comment type="cofactor">
    <cofactor evidence="2 15">
        <name>pyridoxal 5'-phosphate</name>
        <dbReference type="ChEBI" id="CHEBI:597326"/>
    </cofactor>
</comment>
<feature type="modified residue" description="N6-(pyridoxal phosphate)lysine" evidence="15">
    <location>
        <position position="345"/>
    </location>
</feature>
<dbReference type="Proteomes" id="UP000006764">
    <property type="component" value="Chromosome"/>
</dbReference>
<feature type="domain" description="Radical SAM core" evidence="16">
    <location>
        <begin position="119"/>
        <end position="342"/>
    </location>
</feature>
<evidence type="ECO:0000256" key="2">
    <source>
        <dbReference type="ARBA" id="ARBA00001933"/>
    </source>
</evidence>
<dbReference type="PROSITE" id="PS51918">
    <property type="entry name" value="RADICAL_SAM"/>
    <property type="match status" value="1"/>
</dbReference>
<evidence type="ECO:0000256" key="13">
    <source>
        <dbReference type="ARBA" id="ARBA00030756"/>
    </source>
</evidence>
<keyword evidence="7" id="KW-0949">S-adenosyl-L-methionine</keyword>
<dbReference type="AlphaFoldDB" id="A0A0B4XMK3"/>
<keyword evidence="18" id="KW-1185">Reference proteome</keyword>
<gene>
    <name evidence="17" type="ORF">S7S_15860</name>
</gene>
<dbReference type="SFLD" id="SFLDS00029">
    <property type="entry name" value="Radical_SAM"/>
    <property type="match status" value="1"/>
</dbReference>
<keyword evidence="6 14" id="KW-0004">4Fe-4S</keyword>
<evidence type="ECO:0000256" key="6">
    <source>
        <dbReference type="ARBA" id="ARBA00022485"/>
    </source>
</evidence>
<protein>
    <recommendedName>
        <fullName evidence="5">L-lysine 2,3-aminomutase</fullName>
    </recommendedName>
    <alternativeName>
        <fullName evidence="13">EF-P post-translational modification enzyme B</fullName>
    </alternativeName>
</protein>
<dbReference type="SUPFAM" id="SSF102114">
    <property type="entry name" value="Radical SAM enzymes"/>
    <property type="match status" value="1"/>
</dbReference>
<evidence type="ECO:0000259" key="16">
    <source>
        <dbReference type="PROSITE" id="PS51918"/>
    </source>
</evidence>
<dbReference type="Pfam" id="PF04055">
    <property type="entry name" value="Radical_SAM"/>
    <property type="match status" value="1"/>
</dbReference>
<dbReference type="NCBIfam" id="TIGR03821">
    <property type="entry name" value="EFP_modif_epmB"/>
    <property type="match status" value="1"/>
</dbReference>
<comment type="cofactor">
    <cofactor evidence="3">
        <name>[4Fe-4S] cluster</name>
        <dbReference type="ChEBI" id="CHEBI:49883"/>
    </cofactor>
</comment>
<dbReference type="Gene3D" id="3.20.20.70">
    <property type="entry name" value="Aldolase class I"/>
    <property type="match status" value="1"/>
</dbReference>
<evidence type="ECO:0000256" key="9">
    <source>
        <dbReference type="ARBA" id="ARBA00022898"/>
    </source>
</evidence>
<evidence type="ECO:0000256" key="5">
    <source>
        <dbReference type="ARBA" id="ARBA00022363"/>
    </source>
</evidence>
<dbReference type="KEGG" id="apac:S7S_15860"/>
<evidence type="ECO:0000313" key="17">
    <source>
        <dbReference type="EMBL" id="AJD49584.1"/>
    </source>
</evidence>
<dbReference type="CDD" id="cd01335">
    <property type="entry name" value="Radical_SAM"/>
    <property type="match status" value="1"/>
</dbReference>
<keyword evidence="11 14" id="KW-0411">Iron-sulfur</keyword>
<dbReference type="GO" id="GO:0016853">
    <property type="term" value="F:isomerase activity"/>
    <property type="evidence" value="ECO:0007669"/>
    <property type="project" value="UniProtKB-KW"/>
</dbReference>
<comment type="catalytic activity">
    <reaction evidence="1">
        <text>L-lysine = D-beta-lysine</text>
        <dbReference type="Rhea" id="RHEA:44148"/>
        <dbReference type="ChEBI" id="CHEBI:32551"/>
        <dbReference type="ChEBI" id="CHEBI:84138"/>
    </reaction>
</comment>
<dbReference type="GO" id="GO:0046872">
    <property type="term" value="F:metal ion binding"/>
    <property type="evidence" value="ECO:0007669"/>
    <property type="project" value="UniProtKB-KW"/>
</dbReference>
<keyword evidence="8 14" id="KW-0479">Metal-binding</keyword>
<dbReference type="InterPro" id="IPR013785">
    <property type="entry name" value="Aldolase_TIM"/>
</dbReference>
<dbReference type="SFLD" id="SFLDF00314">
    <property type="entry name" value="L-lysine_2_3-aminomutase_(yjeK"/>
    <property type="match status" value="1"/>
</dbReference>
<dbReference type="InterPro" id="IPR022462">
    <property type="entry name" value="EpmB"/>
</dbReference>
<sequence length="367" mass="39633">MADRPGGVARMIRDEALIPLATPSDEAWLREQASVITDPGELLAGLGLSRAELPEALRAAADFPLRVPRGYAARMRAGDPCDPLLRQVLASGEELREVPGYRADPLAEADHTPVPGILHKYHGRVLLVVTGACAVHCRYCFRRHFPYQSHLPTAARLDEALAWLAARDDIEEVILSGGDPLSLTDRKLGQLLARLAALPHLKRLRVHSRLPVVIDSRITPALVDLLGDPRWQSVLVLHANHAQELTPALRDGVRALQAAGVMVLNQAVLLRGVNDTLAAQEALSLALFAHGVLPYYLHQLDQVAGAAHFAVPDAEALALHAALRARLPGYLLPALVRELPGDCSKTPLAALHHETPGTLSHLQASPD</sequence>
<accession>A0A0B4XMK3</accession>
<name>A0A0B4XMK3_9GAMM</name>
<dbReference type="HOGENOM" id="CLU_032161_2_0_6"/>
<keyword evidence="9 15" id="KW-0663">Pyridoxal phosphate</keyword>
<dbReference type="OrthoDB" id="9770937at2"/>
<dbReference type="SFLD" id="SFLDG01070">
    <property type="entry name" value="PLP-dependent"/>
    <property type="match status" value="1"/>
</dbReference>
<evidence type="ECO:0000313" key="18">
    <source>
        <dbReference type="Proteomes" id="UP000006764"/>
    </source>
</evidence>
<dbReference type="STRING" id="391936.S7S_15860"/>
<dbReference type="InterPro" id="IPR007197">
    <property type="entry name" value="rSAM"/>
</dbReference>
<dbReference type="InterPro" id="IPR058240">
    <property type="entry name" value="rSAM_sf"/>
</dbReference>
<evidence type="ECO:0000256" key="14">
    <source>
        <dbReference type="PIRSR" id="PIRSR004911-1"/>
    </source>
</evidence>
<evidence type="ECO:0000256" key="1">
    <source>
        <dbReference type="ARBA" id="ARBA00001352"/>
    </source>
</evidence>
<evidence type="ECO:0000256" key="8">
    <source>
        <dbReference type="ARBA" id="ARBA00022723"/>
    </source>
</evidence>
<keyword evidence="12" id="KW-0413">Isomerase</keyword>
<comment type="similarity">
    <text evidence="4">Belongs to the radical SAM superfamily. KamA family.</text>
</comment>
<dbReference type="InterPro" id="IPR003739">
    <property type="entry name" value="Lys_aminomutase/Glu_NH3_mut"/>
</dbReference>
<reference evidence="17 18" key="1">
    <citation type="journal article" date="2012" name="J. Bacteriol.">
        <title>Genome sequence of an alkane-degrading bacterium, Alcanivorax pacificus type strain W11-5, isolated from deep sea sediment.</title>
        <authorList>
            <person name="Lai Q."/>
            <person name="Shao Z."/>
        </authorList>
    </citation>
    <scope>NUCLEOTIDE SEQUENCE [LARGE SCALE GENOMIC DNA]</scope>
    <source>
        <strain evidence="17 18">W11-5</strain>
    </source>
</reference>
<dbReference type="PANTHER" id="PTHR30538">
    <property type="entry name" value="LYSINE 2,3-AMINOMUTASE-RELATED"/>
    <property type="match status" value="1"/>
</dbReference>
<evidence type="ECO:0000256" key="12">
    <source>
        <dbReference type="ARBA" id="ARBA00023235"/>
    </source>
</evidence>
<feature type="binding site" evidence="14">
    <location>
        <position position="140"/>
    </location>
    <ligand>
        <name>[4Fe-4S] cluster</name>
        <dbReference type="ChEBI" id="CHEBI:49883"/>
        <note>4Fe-4S-S-AdoMet</note>
    </ligand>
</feature>
<evidence type="ECO:0000256" key="7">
    <source>
        <dbReference type="ARBA" id="ARBA00022691"/>
    </source>
</evidence>
<feature type="binding site" evidence="14">
    <location>
        <position position="137"/>
    </location>
    <ligand>
        <name>[4Fe-4S] cluster</name>
        <dbReference type="ChEBI" id="CHEBI:49883"/>
        <note>4Fe-4S-S-AdoMet</note>
    </ligand>
</feature>
<keyword evidence="10" id="KW-0408">Iron</keyword>
<evidence type="ECO:0000256" key="15">
    <source>
        <dbReference type="PIRSR" id="PIRSR603739-50"/>
    </source>
</evidence>
<dbReference type="NCBIfam" id="TIGR00238">
    <property type="entry name" value="KamA family radical SAM protein"/>
    <property type="match status" value="1"/>
</dbReference>
<organism evidence="17 18">
    <name type="scientific">Isoalcanivorax pacificus W11-5</name>
    <dbReference type="NCBI Taxonomy" id="391936"/>
    <lineage>
        <taxon>Bacteria</taxon>
        <taxon>Pseudomonadati</taxon>
        <taxon>Pseudomonadota</taxon>
        <taxon>Gammaproteobacteria</taxon>
        <taxon>Oceanospirillales</taxon>
        <taxon>Alcanivoracaceae</taxon>
        <taxon>Isoalcanivorax</taxon>
    </lineage>
</organism>